<dbReference type="InterPro" id="IPR020459">
    <property type="entry name" value="AMP-binding"/>
</dbReference>
<dbReference type="PRINTS" id="PR00154">
    <property type="entry name" value="AMPBINDING"/>
</dbReference>
<dbReference type="InterPro" id="IPR020845">
    <property type="entry name" value="AMP-binding_CS"/>
</dbReference>
<dbReference type="Gene3D" id="3.30.300.30">
    <property type="match status" value="1"/>
</dbReference>
<evidence type="ECO:0000259" key="2">
    <source>
        <dbReference type="Pfam" id="PF13193"/>
    </source>
</evidence>
<dbReference type="InterPro" id="IPR050237">
    <property type="entry name" value="ATP-dep_AMP-bd_enzyme"/>
</dbReference>
<evidence type="ECO:0000313" key="3">
    <source>
        <dbReference type="EMBL" id="AMG75863.1"/>
    </source>
</evidence>
<dbReference type="PANTHER" id="PTHR43767:SF1">
    <property type="entry name" value="NONRIBOSOMAL PEPTIDE SYNTHASE PES1 (EUROFUNG)-RELATED"/>
    <property type="match status" value="1"/>
</dbReference>
<keyword evidence="3" id="KW-0436">Ligase</keyword>
<dbReference type="GO" id="GO:0004467">
    <property type="term" value="F:long-chain fatty acid-CoA ligase activity"/>
    <property type="evidence" value="ECO:0007669"/>
    <property type="project" value="UniProtKB-EC"/>
</dbReference>
<evidence type="ECO:0000313" key="4">
    <source>
        <dbReference type="Proteomes" id="UP000058599"/>
    </source>
</evidence>
<gene>
    <name evidence="3" type="ORF">SGRAN_3521</name>
</gene>
<dbReference type="InterPro" id="IPR042099">
    <property type="entry name" value="ANL_N_sf"/>
</dbReference>
<dbReference type="EC" id="6.2.1.3" evidence="3"/>
<dbReference type="AlphaFoldDB" id="A0AA86L4V3"/>
<name>A0AA86L4V3_9SPHN</name>
<dbReference type="Pfam" id="PF13193">
    <property type="entry name" value="AMP-binding_C"/>
    <property type="match status" value="1"/>
</dbReference>
<dbReference type="RefSeq" id="WP_067185846.1">
    <property type="nucleotide sequence ID" value="NZ_CP012199.1"/>
</dbReference>
<evidence type="ECO:0000259" key="1">
    <source>
        <dbReference type="Pfam" id="PF00501"/>
    </source>
</evidence>
<dbReference type="InterPro" id="IPR045851">
    <property type="entry name" value="AMP-bd_C_sf"/>
</dbReference>
<protein>
    <submittedName>
        <fullName evidence="3">Fatty-acid--CoA ligase</fullName>
        <ecNumber evidence="3">6.2.1.3</ecNumber>
    </submittedName>
</protein>
<dbReference type="Gene3D" id="3.40.50.12780">
    <property type="entry name" value="N-terminal domain of ligase-like"/>
    <property type="match status" value="1"/>
</dbReference>
<accession>A0AA86L4V3</accession>
<dbReference type="KEGG" id="sgi:SGRAN_3521"/>
<reference evidence="3 4" key="1">
    <citation type="journal article" date="2016" name="BMC Genomics">
        <title>Genomic analysis of the nitrate-respiring Sphingopyxis granuli (formerly Sphingomonas macrogoltabida) strain TFA.</title>
        <authorList>
            <person name="Garcia-Romero I."/>
            <person name="Perez-Pulido A.J."/>
            <person name="Gonzalez-Flores Y.E."/>
            <person name="Reyes-Ramirez F."/>
            <person name="Santero E."/>
            <person name="Floriano B."/>
        </authorList>
    </citation>
    <scope>NUCLEOTIDE SEQUENCE [LARGE SCALE GENOMIC DNA]</scope>
    <source>
        <strain evidence="3 4">TFA</strain>
    </source>
</reference>
<dbReference type="Pfam" id="PF00501">
    <property type="entry name" value="AMP-binding"/>
    <property type="match status" value="1"/>
</dbReference>
<dbReference type="Proteomes" id="UP000058599">
    <property type="component" value="Chromosome"/>
</dbReference>
<proteinExistence type="predicted"/>
<feature type="domain" description="AMP-binding enzyme C-terminal" evidence="2">
    <location>
        <begin position="400"/>
        <end position="477"/>
    </location>
</feature>
<dbReference type="SUPFAM" id="SSF56801">
    <property type="entry name" value="Acetyl-CoA synthetase-like"/>
    <property type="match status" value="1"/>
</dbReference>
<feature type="domain" description="AMP-dependent synthetase/ligase" evidence="1">
    <location>
        <begin position="18"/>
        <end position="350"/>
    </location>
</feature>
<dbReference type="PANTHER" id="PTHR43767">
    <property type="entry name" value="LONG-CHAIN-FATTY-ACID--COA LIGASE"/>
    <property type="match status" value="1"/>
</dbReference>
<dbReference type="PROSITE" id="PS00455">
    <property type="entry name" value="AMP_BINDING"/>
    <property type="match status" value="1"/>
</dbReference>
<keyword evidence="4" id="KW-1185">Reference proteome</keyword>
<organism evidence="3 4">
    <name type="scientific">Sphingopyxis granuli</name>
    <dbReference type="NCBI Taxonomy" id="267128"/>
    <lineage>
        <taxon>Bacteria</taxon>
        <taxon>Pseudomonadati</taxon>
        <taxon>Pseudomonadota</taxon>
        <taxon>Alphaproteobacteria</taxon>
        <taxon>Sphingomonadales</taxon>
        <taxon>Sphingomonadaceae</taxon>
        <taxon>Sphingopyxis</taxon>
    </lineage>
</organism>
<sequence length="497" mass="52488">MDDFHPLHLHWKPRRYDRGPLVRDARRALSSADFAAEVAGLALLFVQKGVGRGDVVATMLPNRIDIVVAMFAAWRIGAAFMPINPALTSAEALYQAADSGSRLILVDAAARERLTGTTATLLPVDAPPERSAAVLPDAAVAADDTALLIYTSGTTGRPKGVMLSHGNIDAMLHSIHGALRLDGDLSLLVMPLFHVNALLVSILAPLAAGGGACILEHFDRHSFWQSVRDSGASYFSGVPAMYLLLTAERGAIAPAPRLRFAICGAAPMPAQAIGAFEARYAVPVLEGYGLTESTVGATLNPLDGPRRPGSVGRAMPGIEVAIVGEDGAFCPPDTVGEVAVRGGNVMKGYLRRPEDSAAVLVDGWLRTGDLGRLDGEGWLTLVGRKKDLIIRGGENIYPSEVEEAIMATHLVAEAAVVGRPDAVMGEVPVAFVVAPEGGDADALIPALQAEIEKALARFKRPVAYHLLDSLPRNPIGKIDKPALRQRLERAAQPATAP</sequence>
<dbReference type="InterPro" id="IPR000873">
    <property type="entry name" value="AMP-dep_synth/lig_dom"/>
</dbReference>
<dbReference type="EMBL" id="CP012199">
    <property type="protein sequence ID" value="AMG75863.1"/>
    <property type="molecule type" value="Genomic_DNA"/>
</dbReference>
<dbReference type="InterPro" id="IPR025110">
    <property type="entry name" value="AMP-bd_C"/>
</dbReference>